<keyword evidence="9" id="KW-0812">Transmembrane</keyword>
<feature type="domain" description="Protein kinase" evidence="10">
    <location>
        <begin position="12"/>
        <end position="264"/>
    </location>
</feature>
<comment type="catalytic activity">
    <reaction evidence="8">
        <text>L-seryl-[protein] + ATP = O-phospho-L-seryl-[protein] + ADP + H(+)</text>
        <dbReference type="Rhea" id="RHEA:17989"/>
        <dbReference type="Rhea" id="RHEA-COMP:9863"/>
        <dbReference type="Rhea" id="RHEA-COMP:11604"/>
        <dbReference type="ChEBI" id="CHEBI:15378"/>
        <dbReference type="ChEBI" id="CHEBI:29999"/>
        <dbReference type="ChEBI" id="CHEBI:30616"/>
        <dbReference type="ChEBI" id="CHEBI:83421"/>
        <dbReference type="ChEBI" id="CHEBI:456216"/>
        <dbReference type="EC" id="2.7.11.1"/>
    </reaction>
</comment>
<evidence type="ECO:0000313" key="12">
    <source>
        <dbReference type="Proteomes" id="UP000767446"/>
    </source>
</evidence>
<sequence length="662" mass="73924">MNNYPEFSPQGYEIISELGHNFTGGRVTYLANKLTTKQKVVIKQFQFAQLDSNWAEYQAHEQEIKLLQHLNHPGIPRYLDSFQTEAGFCMVQEYKNAQSLASISRNWKPQEIKQIALSVLEILIYLQAQKPSVIHRDIKPENILIDEENKIYLVDFGFARSGGGEVAVSSVVKGSMGFMPPEQLFNRELTLASDLYGLGATLICLLTGTKSADIGSLVDANYQIHFRHLIPPQERGWLNWLEKMVEPNTNERYQSAKTAFTALVKINVNQLPKVRLSSNSIDLTAGEFREKVAATVTITNPIPNTILSGKWEVAPHPSDPPHTPYDHSWISFDTHKFEGNQVECKIIADTSKLLAEKTYQRQIILHTNSEPETHTINIQVETASQPKPQKMHYWSIGLLCASYPILSLLVINLGWLNSVPELSLRWFVVPITIILVFPALDTTINATATHKDVNELGSVLGVLLGGIFGLFFSSLTILLFSIGNSDLKIFLTTLIVLGGLLLGSEAGNYPSKKDNNLRDNEGGKGSIGNFVAVRLSFLIFQIFVIILDFVFLGLSCLFKSVVFQQIKRGIPGQNAANVTLLSAGVSLSLGIWLVVIYQFGQFLLNTPAKIQVSFYLIVGLIWGFASLVVMLYLLVNQAIIQPRKVNKLIAEYHQNEEQLIKP</sequence>
<dbReference type="InterPro" id="IPR011009">
    <property type="entry name" value="Kinase-like_dom_sf"/>
</dbReference>
<dbReference type="PROSITE" id="PS50011">
    <property type="entry name" value="PROTEIN_KINASE_DOM"/>
    <property type="match status" value="1"/>
</dbReference>
<feature type="transmembrane region" description="Helical" evidence="9">
    <location>
        <begin position="578"/>
        <end position="600"/>
    </location>
</feature>
<evidence type="ECO:0000259" key="10">
    <source>
        <dbReference type="PROSITE" id="PS50011"/>
    </source>
</evidence>
<keyword evidence="4" id="KW-0547">Nucleotide-binding</keyword>
<dbReference type="SUPFAM" id="SSF56112">
    <property type="entry name" value="Protein kinase-like (PK-like)"/>
    <property type="match status" value="1"/>
</dbReference>
<feature type="transmembrane region" description="Helical" evidence="9">
    <location>
        <begin position="422"/>
        <end position="440"/>
    </location>
</feature>
<feature type="transmembrane region" description="Helical" evidence="9">
    <location>
        <begin position="531"/>
        <end position="558"/>
    </location>
</feature>
<feature type="transmembrane region" description="Helical" evidence="9">
    <location>
        <begin position="489"/>
        <end position="511"/>
    </location>
</feature>
<dbReference type="InterPro" id="IPR000719">
    <property type="entry name" value="Prot_kinase_dom"/>
</dbReference>
<dbReference type="Pfam" id="PF00069">
    <property type="entry name" value="Pkinase"/>
    <property type="match status" value="1"/>
</dbReference>
<keyword evidence="3" id="KW-0808">Transferase</keyword>
<evidence type="ECO:0000313" key="11">
    <source>
        <dbReference type="EMBL" id="MBR8826386.1"/>
    </source>
</evidence>
<feature type="transmembrane region" description="Helical" evidence="9">
    <location>
        <begin position="460"/>
        <end position="482"/>
    </location>
</feature>
<dbReference type="PROSITE" id="PS00108">
    <property type="entry name" value="PROTEIN_KINASE_ST"/>
    <property type="match status" value="1"/>
</dbReference>
<evidence type="ECO:0000256" key="6">
    <source>
        <dbReference type="ARBA" id="ARBA00022840"/>
    </source>
</evidence>
<dbReference type="InterPro" id="IPR008271">
    <property type="entry name" value="Ser/Thr_kinase_AS"/>
</dbReference>
<name>A0A941GUY7_9CHRO</name>
<dbReference type="PANTHER" id="PTHR24363">
    <property type="entry name" value="SERINE/THREONINE PROTEIN KINASE"/>
    <property type="match status" value="1"/>
</dbReference>
<evidence type="ECO:0000256" key="1">
    <source>
        <dbReference type="ARBA" id="ARBA00012513"/>
    </source>
</evidence>
<gene>
    <name evidence="11" type="ORF">DSM107014_00530</name>
</gene>
<dbReference type="EMBL" id="JADQBC010000002">
    <property type="protein sequence ID" value="MBR8826386.1"/>
    <property type="molecule type" value="Genomic_DNA"/>
</dbReference>
<evidence type="ECO:0000256" key="3">
    <source>
        <dbReference type="ARBA" id="ARBA00022679"/>
    </source>
</evidence>
<dbReference type="AlphaFoldDB" id="A0A941GUY7"/>
<dbReference type="GO" id="GO:0004674">
    <property type="term" value="F:protein serine/threonine kinase activity"/>
    <property type="evidence" value="ECO:0007669"/>
    <property type="project" value="UniProtKB-KW"/>
</dbReference>
<proteinExistence type="predicted"/>
<dbReference type="Proteomes" id="UP000767446">
    <property type="component" value="Unassembled WGS sequence"/>
</dbReference>
<keyword evidence="6" id="KW-0067">ATP-binding</keyword>
<protein>
    <recommendedName>
        <fullName evidence="1">non-specific serine/threonine protein kinase</fullName>
        <ecNumber evidence="1">2.7.11.1</ecNumber>
    </recommendedName>
</protein>
<keyword evidence="2 11" id="KW-0723">Serine/threonine-protein kinase</keyword>
<comment type="catalytic activity">
    <reaction evidence="7">
        <text>L-threonyl-[protein] + ATP = O-phospho-L-threonyl-[protein] + ADP + H(+)</text>
        <dbReference type="Rhea" id="RHEA:46608"/>
        <dbReference type="Rhea" id="RHEA-COMP:11060"/>
        <dbReference type="Rhea" id="RHEA-COMP:11605"/>
        <dbReference type="ChEBI" id="CHEBI:15378"/>
        <dbReference type="ChEBI" id="CHEBI:30013"/>
        <dbReference type="ChEBI" id="CHEBI:30616"/>
        <dbReference type="ChEBI" id="CHEBI:61977"/>
        <dbReference type="ChEBI" id="CHEBI:456216"/>
        <dbReference type="EC" id="2.7.11.1"/>
    </reaction>
</comment>
<dbReference type="GO" id="GO:0005524">
    <property type="term" value="F:ATP binding"/>
    <property type="evidence" value="ECO:0007669"/>
    <property type="project" value="UniProtKB-KW"/>
</dbReference>
<reference evidence="11" key="1">
    <citation type="submission" date="2021-02" db="EMBL/GenBank/DDBJ databases">
        <title>Metagenome analyses of Stigonema ocellatum DSM 106950, Chlorogloea purpurea SAG 13.99 and Gomphosphaeria aponina DSM 107014.</title>
        <authorList>
            <person name="Marter P."/>
            <person name="Huang S."/>
        </authorList>
    </citation>
    <scope>NUCLEOTIDE SEQUENCE</scope>
    <source>
        <strain evidence="11">JP213</strain>
    </source>
</reference>
<keyword evidence="9" id="KW-1133">Transmembrane helix</keyword>
<evidence type="ECO:0000256" key="2">
    <source>
        <dbReference type="ARBA" id="ARBA00022527"/>
    </source>
</evidence>
<dbReference type="PANTHER" id="PTHR24363:SF0">
    <property type="entry name" value="SERINE_THREONINE KINASE LIKE DOMAIN CONTAINING 1"/>
    <property type="match status" value="1"/>
</dbReference>
<keyword evidence="5 11" id="KW-0418">Kinase</keyword>
<feature type="transmembrane region" description="Helical" evidence="9">
    <location>
        <begin position="612"/>
        <end position="635"/>
    </location>
</feature>
<dbReference type="CDD" id="cd14014">
    <property type="entry name" value="STKc_PknB_like"/>
    <property type="match status" value="1"/>
</dbReference>
<evidence type="ECO:0000256" key="7">
    <source>
        <dbReference type="ARBA" id="ARBA00047899"/>
    </source>
</evidence>
<evidence type="ECO:0000256" key="8">
    <source>
        <dbReference type="ARBA" id="ARBA00048679"/>
    </source>
</evidence>
<dbReference type="SMART" id="SM00220">
    <property type="entry name" value="S_TKc"/>
    <property type="match status" value="1"/>
</dbReference>
<dbReference type="Gene3D" id="3.30.200.20">
    <property type="entry name" value="Phosphorylase Kinase, domain 1"/>
    <property type="match status" value="1"/>
</dbReference>
<dbReference type="Gene3D" id="1.10.510.10">
    <property type="entry name" value="Transferase(Phosphotransferase) domain 1"/>
    <property type="match status" value="1"/>
</dbReference>
<evidence type="ECO:0000256" key="5">
    <source>
        <dbReference type="ARBA" id="ARBA00022777"/>
    </source>
</evidence>
<comment type="caution">
    <text evidence="11">The sequence shown here is derived from an EMBL/GenBank/DDBJ whole genome shotgun (WGS) entry which is preliminary data.</text>
</comment>
<keyword evidence="9" id="KW-0472">Membrane</keyword>
<accession>A0A941GUY7</accession>
<evidence type="ECO:0000256" key="9">
    <source>
        <dbReference type="SAM" id="Phobius"/>
    </source>
</evidence>
<dbReference type="EC" id="2.7.11.1" evidence="1"/>
<evidence type="ECO:0000256" key="4">
    <source>
        <dbReference type="ARBA" id="ARBA00022741"/>
    </source>
</evidence>
<feature type="transmembrane region" description="Helical" evidence="9">
    <location>
        <begin position="393"/>
        <end position="415"/>
    </location>
</feature>
<organism evidence="11 12">
    <name type="scientific">Gomphosphaeria aponina SAG 52.96 = DSM 107014</name>
    <dbReference type="NCBI Taxonomy" id="1521640"/>
    <lineage>
        <taxon>Bacteria</taxon>
        <taxon>Bacillati</taxon>
        <taxon>Cyanobacteriota</taxon>
        <taxon>Cyanophyceae</taxon>
        <taxon>Oscillatoriophycideae</taxon>
        <taxon>Chroococcales</taxon>
        <taxon>Gomphosphaeriaceae</taxon>
        <taxon>Gomphosphaeria</taxon>
    </lineage>
</organism>